<dbReference type="Gene3D" id="1.20.81.30">
    <property type="entry name" value="Type II secretion system (T2SS), domain F"/>
    <property type="match status" value="1"/>
</dbReference>
<proteinExistence type="inferred from homology"/>
<evidence type="ECO:0000259" key="8">
    <source>
        <dbReference type="Pfam" id="PF00482"/>
    </source>
</evidence>
<reference evidence="9" key="1">
    <citation type="submission" date="2019-08" db="EMBL/GenBank/DDBJ databases">
        <authorList>
            <person name="Kucharzyk K."/>
            <person name="Murdoch R.W."/>
            <person name="Higgins S."/>
            <person name="Loffler F."/>
        </authorList>
    </citation>
    <scope>NUCLEOTIDE SEQUENCE</scope>
</reference>
<organism evidence="9">
    <name type="scientific">bioreactor metagenome</name>
    <dbReference type="NCBI Taxonomy" id="1076179"/>
    <lineage>
        <taxon>unclassified sequences</taxon>
        <taxon>metagenomes</taxon>
        <taxon>ecological metagenomes</taxon>
    </lineage>
</organism>
<comment type="caution">
    <text evidence="9">The sequence shown here is derived from an EMBL/GenBank/DDBJ whole genome shotgun (WGS) entry which is preliminary data.</text>
</comment>
<feature type="transmembrane region" description="Helical" evidence="7">
    <location>
        <begin position="79"/>
        <end position="100"/>
    </location>
</feature>
<dbReference type="PANTHER" id="PTHR30012:SF0">
    <property type="entry name" value="TYPE II SECRETION SYSTEM PROTEIN F-RELATED"/>
    <property type="match status" value="1"/>
</dbReference>
<comment type="similarity">
    <text evidence="2">Belongs to the GSP F family.</text>
</comment>
<keyword evidence="5 7" id="KW-1133">Transmembrane helix</keyword>
<feature type="domain" description="Type II secretion system protein GspF" evidence="8">
    <location>
        <begin position="3"/>
        <end position="98"/>
    </location>
</feature>
<evidence type="ECO:0000256" key="7">
    <source>
        <dbReference type="SAM" id="Phobius"/>
    </source>
</evidence>
<keyword evidence="6 7" id="KW-0472">Membrane</keyword>
<dbReference type="InterPro" id="IPR042094">
    <property type="entry name" value="T2SS_GspF_sf"/>
</dbReference>
<dbReference type="EMBL" id="VSSQ01142486">
    <property type="protein sequence ID" value="MPN63298.1"/>
    <property type="molecule type" value="Genomic_DNA"/>
</dbReference>
<dbReference type="AlphaFoldDB" id="A0A645JHX2"/>
<evidence type="ECO:0000256" key="3">
    <source>
        <dbReference type="ARBA" id="ARBA00022475"/>
    </source>
</evidence>
<keyword evidence="3" id="KW-1003">Cell membrane</keyword>
<accession>A0A645JHX2</accession>
<dbReference type="InterPro" id="IPR003004">
    <property type="entry name" value="GspF/PilC"/>
</dbReference>
<dbReference type="Pfam" id="PF00482">
    <property type="entry name" value="T2SSF"/>
    <property type="match status" value="1"/>
</dbReference>
<evidence type="ECO:0000256" key="2">
    <source>
        <dbReference type="ARBA" id="ARBA00005745"/>
    </source>
</evidence>
<evidence type="ECO:0000313" key="9">
    <source>
        <dbReference type="EMBL" id="MPN63298.1"/>
    </source>
</evidence>
<dbReference type="GO" id="GO:0005886">
    <property type="term" value="C:plasma membrane"/>
    <property type="evidence" value="ECO:0007669"/>
    <property type="project" value="UniProtKB-SubCell"/>
</dbReference>
<name>A0A645JHX2_9ZZZZ</name>
<evidence type="ECO:0000256" key="5">
    <source>
        <dbReference type="ARBA" id="ARBA00022989"/>
    </source>
</evidence>
<gene>
    <name evidence="9" type="ORF">SDC9_211056</name>
</gene>
<comment type="subcellular location">
    <subcellularLocation>
        <location evidence="1">Cell membrane</location>
        <topology evidence="1">Multi-pass membrane protein</topology>
    </subcellularLocation>
</comment>
<dbReference type="PANTHER" id="PTHR30012">
    <property type="entry name" value="GENERAL SECRETION PATHWAY PROTEIN"/>
    <property type="match status" value="1"/>
</dbReference>
<evidence type="ECO:0000256" key="4">
    <source>
        <dbReference type="ARBA" id="ARBA00022692"/>
    </source>
</evidence>
<dbReference type="InterPro" id="IPR018076">
    <property type="entry name" value="T2SS_GspF_dom"/>
</dbReference>
<evidence type="ECO:0000256" key="1">
    <source>
        <dbReference type="ARBA" id="ARBA00004651"/>
    </source>
</evidence>
<keyword evidence="4 7" id="KW-0812">Transmembrane</keyword>
<protein>
    <recommendedName>
        <fullName evidence="8">Type II secretion system protein GspF domain-containing protein</fullName>
    </recommendedName>
</protein>
<sequence>MGNKVPSQALARIKEKVMQGDTLTSAFGEEQFFDPLVIQMMSIGEETGRLEELMGEIANHYDRSVEIGIARMTALIEPIFTVVIGVFAGIMIISIALPIMNMSSAIQ</sequence>
<evidence type="ECO:0000256" key="6">
    <source>
        <dbReference type="ARBA" id="ARBA00023136"/>
    </source>
</evidence>